<evidence type="ECO:0000259" key="4">
    <source>
        <dbReference type="Pfam" id="PF01261"/>
    </source>
</evidence>
<dbReference type="PANTHER" id="PTHR43489:SF6">
    <property type="entry name" value="HYDROXYPYRUVATE ISOMERASE-RELATED"/>
    <property type="match status" value="1"/>
</dbReference>
<feature type="domain" description="Xylose isomerase-like TIM barrel" evidence="4">
    <location>
        <begin position="24"/>
        <end position="264"/>
    </location>
</feature>
<comment type="similarity">
    <text evidence="2">Belongs to the hyi family.</text>
</comment>
<feature type="active site" description="Proton donor/acceptor" evidence="3">
    <location>
        <position position="249"/>
    </location>
</feature>
<dbReference type="RefSeq" id="WP_193928488.1">
    <property type="nucleotide sequence ID" value="NZ_JADEYC010000018.1"/>
</dbReference>
<evidence type="ECO:0000256" key="1">
    <source>
        <dbReference type="ARBA" id="ARBA00023235"/>
    </source>
</evidence>
<dbReference type="GO" id="GO:0008903">
    <property type="term" value="F:hydroxypyruvate isomerase activity"/>
    <property type="evidence" value="ECO:0007669"/>
    <property type="project" value="TreeGrafter"/>
</dbReference>
<organism evidence="5 6">
    <name type="scientific">Saccharopolyspora montiporae</name>
    <dbReference type="NCBI Taxonomy" id="2781240"/>
    <lineage>
        <taxon>Bacteria</taxon>
        <taxon>Bacillati</taxon>
        <taxon>Actinomycetota</taxon>
        <taxon>Actinomycetes</taxon>
        <taxon>Pseudonocardiales</taxon>
        <taxon>Pseudonocardiaceae</taxon>
        <taxon>Saccharopolyspora</taxon>
    </lineage>
</organism>
<protein>
    <submittedName>
        <fullName evidence="5">TIM barrel protein</fullName>
    </submittedName>
</protein>
<evidence type="ECO:0000256" key="3">
    <source>
        <dbReference type="PIRSR" id="PIRSR006241-50"/>
    </source>
</evidence>
<dbReference type="GO" id="GO:0046487">
    <property type="term" value="P:glyoxylate metabolic process"/>
    <property type="evidence" value="ECO:0007669"/>
    <property type="project" value="TreeGrafter"/>
</dbReference>
<dbReference type="Gene3D" id="3.20.20.150">
    <property type="entry name" value="Divalent-metal-dependent TIM barrel enzymes"/>
    <property type="match status" value="1"/>
</dbReference>
<proteinExistence type="inferred from homology"/>
<comment type="caution">
    <text evidence="5">The sequence shown here is derived from an EMBL/GenBank/DDBJ whole genome shotgun (WGS) entry which is preliminary data.</text>
</comment>
<dbReference type="PANTHER" id="PTHR43489">
    <property type="entry name" value="ISOMERASE"/>
    <property type="match status" value="1"/>
</dbReference>
<dbReference type="Pfam" id="PF01261">
    <property type="entry name" value="AP_endonuc_2"/>
    <property type="match status" value="1"/>
</dbReference>
<dbReference type="InterPro" id="IPR013022">
    <property type="entry name" value="Xyl_isomerase-like_TIM-brl"/>
</dbReference>
<evidence type="ECO:0000313" key="6">
    <source>
        <dbReference type="Proteomes" id="UP000598360"/>
    </source>
</evidence>
<name>A0A929BA48_9PSEU</name>
<dbReference type="InterPro" id="IPR026040">
    <property type="entry name" value="HyI-like"/>
</dbReference>
<dbReference type="EMBL" id="JADEYC010000018">
    <property type="protein sequence ID" value="MBE9375046.1"/>
    <property type="molecule type" value="Genomic_DNA"/>
</dbReference>
<keyword evidence="6" id="KW-1185">Reference proteome</keyword>
<sequence>MHPDRFDVNLSVLFTELPVERRPAAARAAGFDAVESWWPFDRPVPGDAEVDRFVRSITDAGVSLVVLNFYAGDMPAGERGVLSDPARAREFTDNADVVAGIGERLGCRLFNALHGTRTGGTPEQQDELAVRSLRYAAEAVGRIGGQVLLEPLSGVPGYPLRTAAEAMALVERVRATGLDGRLGLLFDLYHLVVNEDDPRAALQRWSADIGHVQIADAPGRHEPGTGGIDFAEFFAQLDAVGYPGRIGLEYLPTGASADGFGWLQHVPAGGRAR</sequence>
<dbReference type="AlphaFoldDB" id="A0A929BA48"/>
<feature type="active site" description="Proton donor/acceptor" evidence="3">
    <location>
        <position position="150"/>
    </location>
</feature>
<dbReference type="SUPFAM" id="SSF51658">
    <property type="entry name" value="Xylose isomerase-like"/>
    <property type="match status" value="1"/>
</dbReference>
<evidence type="ECO:0000313" key="5">
    <source>
        <dbReference type="EMBL" id="MBE9375046.1"/>
    </source>
</evidence>
<dbReference type="InterPro" id="IPR050417">
    <property type="entry name" value="Sugar_Epim/Isomerase"/>
</dbReference>
<dbReference type="Proteomes" id="UP000598360">
    <property type="component" value="Unassembled WGS sequence"/>
</dbReference>
<evidence type="ECO:0000256" key="2">
    <source>
        <dbReference type="PIRNR" id="PIRNR006241"/>
    </source>
</evidence>
<keyword evidence="1 2" id="KW-0413">Isomerase</keyword>
<accession>A0A929BA48</accession>
<dbReference type="InterPro" id="IPR036237">
    <property type="entry name" value="Xyl_isomerase-like_sf"/>
</dbReference>
<reference evidence="5" key="1">
    <citation type="submission" date="2020-10" db="EMBL/GenBank/DDBJ databases">
        <title>Diversity and distribution of actinomycetes associated with coral in the coast of Hainan.</title>
        <authorList>
            <person name="Li F."/>
        </authorList>
    </citation>
    <scope>NUCLEOTIDE SEQUENCE</scope>
    <source>
        <strain evidence="5">HNM0983</strain>
    </source>
</reference>
<gene>
    <name evidence="5" type="ORF">IQ251_11400</name>
</gene>
<dbReference type="PIRSF" id="PIRSF006241">
    <property type="entry name" value="HyI"/>
    <property type="match status" value="1"/>
</dbReference>